<dbReference type="InterPro" id="IPR009061">
    <property type="entry name" value="DNA-bd_dom_put_sf"/>
</dbReference>
<dbReference type="SUPFAM" id="SSF46955">
    <property type="entry name" value="Putative DNA-binding domain"/>
    <property type="match status" value="1"/>
</dbReference>
<comment type="caution">
    <text evidence="2">The sequence shown here is derived from an EMBL/GenBank/DDBJ whole genome shotgun (WGS) entry which is preliminary data.</text>
</comment>
<dbReference type="GO" id="GO:0003677">
    <property type="term" value="F:DNA binding"/>
    <property type="evidence" value="ECO:0007669"/>
    <property type="project" value="InterPro"/>
</dbReference>
<accession>A0A401ZW84</accession>
<dbReference type="InterPro" id="IPR010093">
    <property type="entry name" value="SinI_DNA-bd"/>
</dbReference>
<feature type="domain" description="Helix-turn-helix" evidence="1">
    <location>
        <begin position="4"/>
        <end position="57"/>
    </location>
</feature>
<dbReference type="EMBL" id="BIFR01000001">
    <property type="protein sequence ID" value="GCE11062.1"/>
    <property type="molecule type" value="Genomic_DNA"/>
</dbReference>
<evidence type="ECO:0000313" key="2">
    <source>
        <dbReference type="EMBL" id="GCE11062.1"/>
    </source>
</evidence>
<dbReference type="NCBIfam" id="TIGR01764">
    <property type="entry name" value="excise"/>
    <property type="match status" value="1"/>
</dbReference>
<reference evidence="3" key="1">
    <citation type="submission" date="2018-12" db="EMBL/GenBank/DDBJ databases">
        <title>Tengunoibacter tsumagoiensis gen. nov., sp. nov., Dictyobacter kobayashii sp. nov., D. alpinus sp. nov., and D. joshuensis sp. nov. and description of Dictyobacteraceae fam. nov. within the order Ktedonobacterales isolated from Tengu-no-mugimeshi.</title>
        <authorList>
            <person name="Wang C.M."/>
            <person name="Zheng Y."/>
            <person name="Sakai Y."/>
            <person name="Toyoda A."/>
            <person name="Minakuchi Y."/>
            <person name="Abe K."/>
            <person name="Yokota A."/>
            <person name="Yabe S."/>
        </authorList>
    </citation>
    <scope>NUCLEOTIDE SEQUENCE [LARGE SCALE GENOMIC DNA]</scope>
    <source>
        <strain evidence="3">Uno3</strain>
    </source>
</reference>
<dbReference type="Pfam" id="PF12728">
    <property type="entry name" value="HTH_17"/>
    <property type="match status" value="1"/>
</dbReference>
<sequence length="63" mass="7238">MGNLLTVSEVARILRVDDATVRRWVKQGVLEAVVLPHVNSRQVYRIKRETLNRVLGENALQEQ</sequence>
<dbReference type="Gene3D" id="1.10.1660.10">
    <property type="match status" value="1"/>
</dbReference>
<protein>
    <recommendedName>
        <fullName evidence="1">Helix-turn-helix domain-containing protein</fullName>
    </recommendedName>
</protein>
<name>A0A401ZW84_9CHLR</name>
<dbReference type="Proteomes" id="UP000287352">
    <property type="component" value="Unassembled WGS sequence"/>
</dbReference>
<dbReference type="InterPro" id="IPR041657">
    <property type="entry name" value="HTH_17"/>
</dbReference>
<dbReference type="RefSeq" id="WP_126578669.1">
    <property type="nucleotide sequence ID" value="NZ_BIFR01000001.1"/>
</dbReference>
<evidence type="ECO:0000259" key="1">
    <source>
        <dbReference type="Pfam" id="PF12728"/>
    </source>
</evidence>
<evidence type="ECO:0000313" key="3">
    <source>
        <dbReference type="Proteomes" id="UP000287352"/>
    </source>
</evidence>
<organism evidence="2 3">
    <name type="scientific">Tengunoibacter tsumagoiensis</name>
    <dbReference type="NCBI Taxonomy" id="2014871"/>
    <lineage>
        <taxon>Bacteria</taxon>
        <taxon>Bacillati</taxon>
        <taxon>Chloroflexota</taxon>
        <taxon>Ktedonobacteria</taxon>
        <taxon>Ktedonobacterales</taxon>
        <taxon>Dictyobacteraceae</taxon>
        <taxon>Tengunoibacter</taxon>
    </lineage>
</organism>
<dbReference type="AlphaFoldDB" id="A0A401ZW84"/>
<keyword evidence="3" id="KW-1185">Reference proteome</keyword>
<proteinExistence type="predicted"/>
<gene>
    <name evidence="2" type="ORF">KTT_09210</name>
</gene>
<dbReference type="OrthoDB" id="166033at2"/>